<keyword evidence="2" id="KW-0805">Transcription regulation</keyword>
<dbReference type="Gene3D" id="3.10.580.10">
    <property type="entry name" value="CBS-domain"/>
    <property type="match status" value="1"/>
</dbReference>
<evidence type="ECO:0000256" key="4">
    <source>
        <dbReference type="ARBA" id="ARBA00023242"/>
    </source>
</evidence>
<dbReference type="GO" id="GO:0000124">
    <property type="term" value="C:SAGA complex"/>
    <property type="evidence" value="ECO:0007669"/>
    <property type="project" value="TreeGrafter"/>
</dbReference>
<dbReference type="InterPro" id="IPR003923">
    <property type="entry name" value="TAF10"/>
</dbReference>
<feature type="region of interest" description="Disordered" evidence="7">
    <location>
        <begin position="1"/>
        <end position="27"/>
    </location>
</feature>
<name>A0A4U7KQB6_9BASI</name>
<sequence length="389" mass="40044">MSSASPSVTAPISGPRSARVGEPPAPSASLVAKYRGATVEDLQVPPAISVPRSTSIASALRVALDHDYSQLPLVSDKNRKLLGYVQKDRLEEQLKSGNSDKSVATIMTKFSSGASAASPSAGATAATYTVITPDTGLAELEVFLQSHPFAFITDPGRAFVLGVATQEDLSKYVSRRGLDGTRSGAATPTQATTSTPAAAGAVSQDNDEPMPSTSVGVSEGQAAASSSSAAAAAAVASSSSSQAPALSRREEEESRKDRTLAEFMQLLDGYTPLIPDQVTDFYLEKVGFECHDVRLKRLLSLAAEKFVSDIAADAFQYARIRTNAGPGGRPRGQVAAGGAGAGGAAAGGAAGAGLPAGARDRSRTVLTMDDLSAALGEYGINARRAEYFR</sequence>
<keyword evidence="10" id="KW-1185">Reference proteome</keyword>
<evidence type="ECO:0000256" key="1">
    <source>
        <dbReference type="ARBA" id="ARBA00004123"/>
    </source>
</evidence>
<proteinExistence type="inferred from homology"/>
<evidence type="ECO:0000313" key="10">
    <source>
        <dbReference type="Proteomes" id="UP000306050"/>
    </source>
</evidence>
<evidence type="ECO:0000313" key="9">
    <source>
        <dbReference type="EMBL" id="TKY86685.1"/>
    </source>
</evidence>
<dbReference type="RefSeq" id="XP_029738670.1">
    <property type="nucleotide sequence ID" value="XM_029884920.1"/>
</dbReference>
<protein>
    <recommendedName>
        <fullName evidence="8">CBS domain-containing protein</fullName>
    </recommendedName>
</protein>
<evidence type="ECO:0000259" key="8">
    <source>
        <dbReference type="PROSITE" id="PS51371"/>
    </source>
</evidence>
<evidence type="ECO:0000256" key="6">
    <source>
        <dbReference type="PROSITE-ProRule" id="PRU00703"/>
    </source>
</evidence>
<feature type="compositionally biased region" description="Low complexity" evidence="7">
    <location>
        <begin position="183"/>
        <end position="201"/>
    </location>
</feature>
<comment type="subcellular location">
    <subcellularLocation>
        <location evidence="1">Nucleus</location>
    </subcellularLocation>
</comment>
<comment type="similarity">
    <text evidence="5">Belongs to the TAF10 family.</text>
</comment>
<dbReference type="Pfam" id="PF03540">
    <property type="entry name" value="TAF10"/>
    <property type="match status" value="1"/>
</dbReference>
<dbReference type="AlphaFoldDB" id="A0A4U7KQB6"/>
<evidence type="ECO:0000256" key="2">
    <source>
        <dbReference type="ARBA" id="ARBA00023015"/>
    </source>
</evidence>
<feature type="compositionally biased region" description="Polar residues" evidence="7">
    <location>
        <begin position="1"/>
        <end position="10"/>
    </location>
</feature>
<dbReference type="GeneID" id="40727220"/>
<dbReference type="PROSITE" id="PS51371">
    <property type="entry name" value="CBS"/>
    <property type="match status" value="1"/>
</dbReference>
<dbReference type="Proteomes" id="UP000306050">
    <property type="component" value="Chromosome SGRAM_3"/>
</dbReference>
<dbReference type="InterPro" id="IPR000644">
    <property type="entry name" value="CBS_dom"/>
</dbReference>
<dbReference type="EMBL" id="SRRM01000016">
    <property type="protein sequence ID" value="TKY86685.1"/>
    <property type="molecule type" value="Genomic_DNA"/>
</dbReference>
<dbReference type="PANTHER" id="PTHR21242">
    <property type="entry name" value="TRANSCRIPTION INITIATION FACTOR TFIID SUBUNIT 10"/>
    <property type="match status" value="1"/>
</dbReference>
<dbReference type="CDD" id="cd07982">
    <property type="entry name" value="HFD_TAF10"/>
    <property type="match status" value="1"/>
</dbReference>
<dbReference type="OrthoDB" id="154356at2759"/>
<evidence type="ECO:0000256" key="5">
    <source>
        <dbReference type="ARBA" id="ARBA00025730"/>
    </source>
</evidence>
<gene>
    <name evidence="9" type="ORF">EX895_004325</name>
</gene>
<organism evidence="9 10">
    <name type="scientific">Sporisorium graminicola</name>
    <dbReference type="NCBI Taxonomy" id="280036"/>
    <lineage>
        <taxon>Eukaryota</taxon>
        <taxon>Fungi</taxon>
        <taxon>Dikarya</taxon>
        <taxon>Basidiomycota</taxon>
        <taxon>Ustilaginomycotina</taxon>
        <taxon>Ustilaginomycetes</taxon>
        <taxon>Ustilaginales</taxon>
        <taxon>Ustilaginaceae</taxon>
        <taxon>Sporisorium</taxon>
    </lineage>
</organism>
<feature type="region of interest" description="Disordered" evidence="7">
    <location>
        <begin position="175"/>
        <end position="221"/>
    </location>
</feature>
<accession>A0A4U7KQB6</accession>
<dbReference type="SUPFAM" id="SSF54631">
    <property type="entry name" value="CBS-domain pair"/>
    <property type="match status" value="1"/>
</dbReference>
<keyword evidence="3" id="KW-0804">Transcription</keyword>
<dbReference type="KEGG" id="sgra:EX895_004325"/>
<keyword evidence="6" id="KW-0129">CBS domain</keyword>
<comment type="caution">
    <text evidence="9">The sequence shown here is derived from an EMBL/GenBank/DDBJ whole genome shotgun (WGS) entry which is preliminary data.</text>
</comment>
<dbReference type="GO" id="GO:0016251">
    <property type="term" value="F:RNA polymerase II general transcription initiation factor activity"/>
    <property type="evidence" value="ECO:0007669"/>
    <property type="project" value="TreeGrafter"/>
</dbReference>
<dbReference type="GO" id="GO:0006367">
    <property type="term" value="P:transcription initiation at RNA polymerase II promoter"/>
    <property type="evidence" value="ECO:0007669"/>
    <property type="project" value="TreeGrafter"/>
</dbReference>
<evidence type="ECO:0000256" key="7">
    <source>
        <dbReference type="SAM" id="MobiDB-lite"/>
    </source>
</evidence>
<evidence type="ECO:0000256" key="3">
    <source>
        <dbReference type="ARBA" id="ARBA00023163"/>
    </source>
</evidence>
<dbReference type="InterPro" id="IPR046342">
    <property type="entry name" value="CBS_dom_sf"/>
</dbReference>
<dbReference type="GO" id="GO:1990841">
    <property type="term" value="F:promoter-specific chromatin binding"/>
    <property type="evidence" value="ECO:0007669"/>
    <property type="project" value="TreeGrafter"/>
</dbReference>
<reference evidence="9 10" key="1">
    <citation type="submission" date="2019-05" db="EMBL/GenBank/DDBJ databases">
        <title>Sporisorium graminicola CBS 10092 draft sequencing and annotation.</title>
        <authorList>
            <person name="Solano-Gonzalez S."/>
            <person name="Caddick M.X."/>
            <person name="Darby A."/>
        </authorList>
    </citation>
    <scope>NUCLEOTIDE SEQUENCE [LARGE SCALE GENOMIC DNA]</scope>
    <source>
        <strain evidence="9 10">CBS 10092</strain>
    </source>
</reference>
<dbReference type="GO" id="GO:0005669">
    <property type="term" value="C:transcription factor TFIID complex"/>
    <property type="evidence" value="ECO:0007669"/>
    <property type="project" value="TreeGrafter"/>
</dbReference>
<feature type="domain" description="CBS" evidence="8">
    <location>
        <begin position="43"/>
        <end position="101"/>
    </location>
</feature>
<dbReference type="Pfam" id="PF00571">
    <property type="entry name" value="CBS"/>
    <property type="match status" value="1"/>
</dbReference>
<keyword evidence="4" id="KW-0539">Nucleus</keyword>
<dbReference type="PRINTS" id="PR01443">
    <property type="entry name" value="TFIID30KDSUB"/>
</dbReference>
<dbReference type="PANTHER" id="PTHR21242:SF0">
    <property type="entry name" value="TRANSCRIPTION INITIATION FACTOR TFIID SUBUNIT 10"/>
    <property type="match status" value="1"/>
</dbReference>